<dbReference type="RefSeq" id="WP_243917099.1">
    <property type="nucleotide sequence ID" value="NZ_JALHLG010000001.1"/>
</dbReference>
<protein>
    <recommendedName>
        <fullName evidence="3">ClpA/ClpB-like protein</fullName>
    </recommendedName>
</protein>
<dbReference type="Gene3D" id="1.10.1780.10">
    <property type="entry name" value="Clp, N-terminal domain"/>
    <property type="match status" value="1"/>
</dbReference>
<evidence type="ECO:0008006" key="3">
    <source>
        <dbReference type="Google" id="ProtNLM"/>
    </source>
</evidence>
<evidence type="ECO:0000313" key="1">
    <source>
        <dbReference type="EMBL" id="MCJ2185370.1"/>
    </source>
</evidence>
<keyword evidence="2" id="KW-1185">Reference proteome</keyword>
<accession>A0ABT0BK88</accession>
<sequence length="167" mass="17665">MTMLKKLRDRVESIRGIAGLCTRAETIARSGGELEPAAEHFLLAALEMEDGSAARTLAALGHDRASLDHAIREQHAAMLLAAGIPQDHLVEGEAVAAPSGTGLYRATASGQQLLQILSLQARERRSGGFQSVHVLEAAAALRHGIVPRVLRKLGISDQLAQPSQVVG</sequence>
<evidence type="ECO:0000313" key="2">
    <source>
        <dbReference type="Proteomes" id="UP001202281"/>
    </source>
</evidence>
<dbReference type="InterPro" id="IPR036628">
    <property type="entry name" value="Clp_N_dom_sf"/>
</dbReference>
<gene>
    <name evidence="1" type="ORF">MTR66_00910</name>
</gene>
<reference evidence="1 2" key="1">
    <citation type="submission" date="2022-04" db="EMBL/GenBank/DDBJ databases">
        <title>Identification of a novel bacterium isolated from mangrove sediments.</title>
        <authorList>
            <person name="Pan X."/>
        </authorList>
    </citation>
    <scope>NUCLEOTIDE SEQUENCE [LARGE SCALE GENOMIC DNA]</scope>
    <source>
        <strain evidence="1 2">B2638</strain>
    </source>
</reference>
<dbReference type="Proteomes" id="UP001202281">
    <property type="component" value="Unassembled WGS sequence"/>
</dbReference>
<comment type="caution">
    <text evidence="1">The sequence shown here is derived from an EMBL/GenBank/DDBJ whole genome shotgun (WGS) entry which is preliminary data.</text>
</comment>
<organism evidence="1 2">
    <name type="scientific">Novosphingobium beihaiensis</name>
    <dbReference type="NCBI Taxonomy" id="2930389"/>
    <lineage>
        <taxon>Bacteria</taxon>
        <taxon>Pseudomonadati</taxon>
        <taxon>Pseudomonadota</taxon>
        <taxon>Alphaproteobacteria</taxon>
        <taxon>Sphingomonadales</taxon>
        <taxon>Sphingomonadaceae</taxon>
        <taxon>Novosphingobium</taxon>
    </lineage>
</organism>
<name>A0ABT0BK88_9SPHN</name>
<dbReference type="EMBL" id="JALHLG010000001">
    <property type="protein sequence ID" value="MCJ2185370.1"/>
    <property type="molecule type" value="Genomic_DNA"/>
</dbReference>
<proteinExistence type="predicted"/>